<reference evidence="2 3" key="1">
    <citation type="submission" date="2015-05" db="EMBL/GenBank/DDBJ databases">
        <title>Genome sequencing and analysis of members of genus Stenotrophomonas.</title>
        <authorList>
            <person name="Patil P.P."/>
            <person name="Midha S."/>
            <person name="Patil P.B."/>
        </authorList>
    </citation>
    <scope>NUCLEOTIDE SEQUENCE [LARGE SCALE GENOMIC DNA]</scope>
    <source>
        <strain evidence="2 3">DSM 18929</strain>
    </source>
</reference>
<sequence>MGFGAALLLVAVSWGATAQQAPLQEEFVNPSEVVFEGGQAYADAGGGRLERLHSRKQDGETVYYRMVRYDNEQGYVDNDGDAVASQSVSDSGSLGATPYRYYGSGHLARPDFYNSPYNRDARQRYWGPGYFGSCSRYDGCREVQYVPLVPVVPVVPYYRSGY</sequence>
<dbReference type="Proteomes" id="UP000050864">
    <property type="component" value="Unassembled WGS sequence"/>
</dbReference>
<keyword evidence="1" id="KW-0732">Signal</keyword>
<dbReference type="AlphaFoldDB" id="A0A0R0C9M8"/>
<accession>A0A0R0C9M8</accession>
<feature type="signal peptide" evidence="1">
    <location>
        <begin position="1"/>
        <end position="18"/>
    </location>
</feature>
<feature type="chain" id="PRO_5006393687" description="Secreted protein" evidence="1">
    <location>
        <begin position="19"/>
        <end position="162"/>
    </location>
</feature>
<evidence type="ECO:0000256" key="1">
    <source>
        <dbReference type="SAM" id="SignalP"/>
    </source>
</evidence>
<keyword evidence="3" id="KW-1185">Reference proteome</keyword>
<proteinExistence type="predicted"/>
<dbReference type="OrthoDB" id="6008134at2"/>
<dbReference type="EMBL" id="LDJI01000004">
    <property type="protein sequence ID" value="KRG65968.1"/>
    <property type="molecule type" value="Genomic_DNA"/>
</dbReference>
<gene>
    <name evidence="2" type="ORF">ABB26_01760</name>
</gene>
<evidence type="ECO:0000313" key="2">
    <source>
        <dbReference type="EMBL" id="KRG65968.1"/>
    </source>
</evidence>
<name>A0A0R0C9M8_9GAMM</name>
<organism evidence="2 3">
    <name type="scientific">Stenotrophomonas humi</name>
    <dbReference type="NCBI Taxonomy" id="405444"/>
    <lineage>
        <taxon>Bacteria</taxon>
        <taxon>Pseudomonadati</taxon>
        <taxon>Pseudomonadota</taxon>
        <taxon>Gammaproteobacteria</taxon>
        <taxon>Lysobacterales</taxon>
        <taxon>Lysobacteraceae</taxon>
        <taxon>Stenotrophomonas</taxon>
    </lineage>
</organism>
<evidence type="ECO:0008006" key="4">
    <source>
        <dbReference type="Google" id="ProtNLM"/>
    </source>
</evidence>
<comment type="caution">
    <text evidence="2">The sequence shown here is derived from an EMBL/GenBank/DDBJ whole genome shotgun (WGS) entry which is preliminary data.</text>
</comment>
<dbReference type="PATRIC" id="fig|405444.3.peg.2760"/>
<protein>
    <recommendedName>
        <fullName evidence="4">Secreted protein</fullName>
    </recommendedName>
</protein>
<evidence type="ECO:0000313" key="3">
    <source>
        <dbReference type="Proteomes" id="UP000050864"/>
    </source>
</evidence>